<keyword evidence="2" id="KW-1185">Reference proteome</keyword>
<name>A0ACA9PGY7_9GLOM</name>
<organism evidence="1 2">
    <name type="scientific">Racocetra persica</name>
    <dbReference type="NCBI Taxonomy" id="160502"/>
    <lineage>
        <taxon>Eukaryota</taxon>
        <taxon>Fungi</taxon>
        <taxon>Fungi incertae sedis</taxon>
        <taxon>Mucoromycota</taxon>
        <taxon>Glomeromycotina</taxon>
        <taxon>Glomeromycetes</taxon>
        <taxon>Diversisporales</taxon>
        <taxon>Gigasporaceae</taxon>
        <taxon>Racocetra</taxon>
    </lineage>
</organism>
<proteinExistence type="predicted"/>
<reference evidence="1" key="1">
    <citation type="submission" date="2021-06" db="EMBL/GenBank/DDBJ databases">
        <authorList>
            <person name="Kallberg Y."/>
            <person name="Tangrot J."/>
            <person name="Rosling A."/>
        </authorList>
    </citation>
    <scope>NUCLEOTIDE SEQUENCE</scope>
    <source>
        <strain evidence="1">MA461A</strain>
    </source>
</reference>
<gene>
    <name evidence="1" type="ORF">RPERSI_LOCUS10259</name>
</gene>
<evidence type="ECO:0000313" key="1">
    <source>
        <dbReference type="EMBL" id="CAG8706403.1"/>
    </source>
</evidence>
<comment type="caution">
    <text evidence="1">The sequence shown here is derived from an EMBL/GenBank/DDBJ whole genome shotgun (WGS) entry which is preliminary data.</text>
</comment>
<sequence length="210" mass="23936">RREKMEAIAHKLGLNFEFFEAISSDNDEILNQFKSTNLTSRHKACYVSHYKVYESIVHNGYSDVLILEDDVDIEMDIISIMNEIFHILPTDWEMLYIGHCAQEDIGEFIAETTSNFKLYKSTRPPCIHAYGITSSGARKLLKELINPSEPVDVEIIRKITSGIITSYSLEPKAIVQWKSSDNPSDVSPGDVQWTYPLKNSTLHSLGYKET</sequence>
<protein>
    <submittedName>
        <fullName evidence="1">11092_t:CDS:1</fullName>
    </submittedName>
</protein>
<dbReference type="Proteomes" id="UP000789920">
    <property type="component" value="Unassembled WGS sequence"/>
</dbReference>
<accession>A0ACA9PGY7</accession>
<evidence type="ECO:0000313" key="2">
    <source>
        <dbReference type="Proteomes" id="UP000789920"/>
    </source>
</evidence>
<dbReference type="EMBL" id="CAJVQC010020175">
    <property type="protein sequence ID" value="CAG8706403.1"/>
    <property type="molecule type" value="Genomic_DNA"/>
</dbReference>
<feature type="non-terminal residue" evidence="1">
    <location>
        <position position="1"/>
    </location>
</feature>